<dbReference type="AlphaFoldDB" id="A0A3T1CJE5"/>
<accession>A0A3T1CJE5</accession>
<reference evidence="1 2" key="1">
    <citation type="submission" date="2019-01" db="EMBL/GenBank/DDBJ databases">
        <title>Complete genome sequence of Erythrobacter flavus KJ5.</title>
        <authorList>
            <person name="Kanesaki Y."/>
            <person name="Brotosudarmo T."/>
            <person name="Moriuchi R."/>
            <person name="Awai K."/>
        </authorList>
    </citation>
    <scope>NUCLEOTIDE SEQUENCE [LARGE SCALE GENOMIC DNA]</scope>
    <source>
        <strain evidence="1 2">KJ5</strain>
    </source>
</reference>
<dbReference type="Proteomes" id="UP000290057">
    <property type="component" value="Chromosome"/>
</dbReference>
<organism evidence="1 2">
    <name type="scientific">Qipengyuania flava</name>
    <dbReference type="NCBI Taxonomy" id="192812"/>
    <lineage>
        <taxon>Bacteria</taxon>
        <taxon>Pseudomonadati</taxon>
        <taxon>Pseudomonadota</taxon>
        <taxon>Alphaproteobacteria</taxon>
        <taxon>Sphingomonadales</taxon>
        <taxon>Erythrobacteraceae</taxon>
        <taxon>Qipengyuania</taxon>
    </lineage>
</organism>
<protein>
    <recommendedName>
        <fullName evidence="3">Aspartate-semialdehyde dehydrogenase</fullName>
    </recommendedName>
</protein>
<dbReference type="PROSITE" id="PS51257">
    <property type="entry name" value="PROKAR_LIPOPROTEIN"/>
    <property type="match status" value="1"/>
</dbReference>
<gene>
    <name evidence="1" type="ORF">EKJ_19630</name>
</gene>
<keyword evidence="2" id="KW-1185">Reference proteome</keyword>
<evidence type="ECO:0008006" key="3">
    <source>
        <dbReference type="Google" id="ProtNLM"/>
    </source>
</evidence>
<name>A0A3T1CJE5_9SPHN</name>
<dbReference type="RefSeq" id="WP_130586735.1">
    <property type="nucleotide sequence ID" value="NZ_AP019389.1"/>
</dbReference>
<dbReference type="EMBL" id="AP019389">
    <property type="protein sequence ID" value="BBI21116.1"/>
    <property type="molecule type" value="Genomic_DNA"/>
</dbReference>
<proteinExistence type="predicted"/>
<sequence>MIRTAPLIALPLLLLACSGGPEDSATSADREGTEAALTNPSIEQFDDAVVVVDANGLGPKGEEPLRFGAPRAEVDSAIEAAFGSAPERSSNDECGAGPMEFSQFGPLQIAYMDDEFRGWFLREGEGVATSDGVQPGTTTLDTLKRERQVRELDTTLEGEFEYTAADYGTITGFAEDGELVRGLQAGISCFFR</sequence>
<evidence type="ECO:0000313" key="2">
    <source>
        <dbReference type="Proteomes" id="UP000290057"/>
    </source>
</evidence>
<evidence type="ECO:0000313" key="1">
    <source>
        <dbReference type="EMBL" id="BBI21116.1"/>
    </source>
</evidence>